<evidence type="ECO:0000313" key="11">
    <source>
        <dbReference type="EMBL" id="KAL2322021.1"/>
    </source>
</evidence>
<dbReference type="InterPro" id="IPR003851">
    <property type="entry name" value="Znf_Dof"/>
</dbReference>
<feature type="domain" description="Dof-type" evidence="10">
    <location>
        <begin position="99"/>
        <end position="153"/>
    </location>
</feature>
<feature type="region of interest" description="Disordered" evidence="9">
    <location>
        <begin position="1"/>
        <end position="98"/>
    </location>
</feature>
<evidence type="ECO:0000256" key="7">
    <source>
        <dbReference type="ARBA" id="ARBA00023242"/>
    </source>
</evidence>
<comment type="caution">
    <text evidence="11">The sequence shown here is derived from an EMBL/GenBank/DDBJ whole genome shotgun (WGS) entry which is preliminary data.</text>
</comment>
<dbReference type="GO" id="GO:0003677">
    <property type="term" value="F:DNA binding"/>
    <property type="evidence" value="ECO:0007669"/>
    <property type="project" value="UniProtKB-UniRule"/>
</dbReference>
<evidence type="ECO:0000256" key="4">
    <source>
        <dbReference type="ARBA" id="ARBA00023015"/>
    </source>
</evidence>
<keyword evidence="6" id="KW-0804">Transcription</keyword>
<evidence type="ECO:0000256" key="9">
    <source>
        <dbReference type="SAM" id="MobiDB-lite"/>
    </source>
</evidence>
<evidence type="ECO:0000259" key="10">
    <source>
        <dbReference type="PROSITE" id="PS50884"/>
    </source>
</evidence>
<dbReference type="GO" id="GO:0005634">
    <property type="term" value="C:nucleus"/>
    <property type="evidence" value="ECO:0007669"/>
    <property type="project" value="UniProtKB-SubCell"/>
</dbReference>
<evidence type="ECO:0000256" key="3">
    <source>
        <dbReference type="ARBA" id="ARBA00022833"/>
    </source>
</evidence>
<keyword evidence="5 8" id="KW-0238">DNA-binding</keyword>
<dbReference type="AlphaFoldDB" id="A0ABD1LEV3"/>
<accession>A0ABD1LEV3</accession>
<reference evidence="11 12" key="1">
    <citation type="submission" date="2024-08" db="EMBL/GenBank/DDBJ databases">
        <title>Insights into the chromosomal genome structure of Flemingia macrophylla.</title>
        <authorList>
            <person name="Ding Y."/>
            <person name="Zhao Y."/>
            <person name="Bi W."/>
            <person name="Wu M."/>
            <person name="Zhao G."/>
            <person name="Gong Y."/>
            <person name="Li W."/>
            <person name="Zhang P."/>
        </authorList>
    </citation>
    <scope>NUCLEOTIDE SEQUENCE [LARGE SCALE GENOMIC DNA]</scope>
    <source>
        <strain evidence="11">DYQJB</strain>
        <tissue evidence="11">Leaf</tissue>
    </source>
</reference>
<keyword evidence="12" id="KW-1185">Reference proteome</keyword>
<proteinExistence type="predicted"/>
<keyword evidence="1" id="KW-0479">Metal-binding</keyword>
<evidence type="ECO:0000256" key="8">
    <source>
        <dbReference type="PROSITE-ProRule" id="PRU00071"/>
    </source>
</evidence>
<organism evidence="11 12">
    <name type="scientific">Flemingia macrophylla</name>
    <dbReference type="NCBI Taxonomy" id="520843"/>
    <lineage>
        <taxon>Eukaryota</taxon>
        <taxon>Viridiplantae</taxon>
        <taxon>Streptophyta</taxon>
        <taxon>Embryophyta</taxon>
        <taxon>Tracheophyta</taxon>
        <taxon>Spermatophyta</taxon>
        <taxon>Magnoliopsida</taxon>
        <taxon>eudicotyledons</taxon>
        <taxon>Gunneridae</taxon>
        <taxon>Pentapetalae</taxon>
        <taxon>rosids</taxon>
        <taxon>fabids</taxon>
        <taxon>Fabales</taxon>
        <taxon>Fabaceae</taxon>
        <taxon>Papilionoideae</taxon>
        <taxon>50 kb inversion clade</taxon>
        <taxon>NPAAA clade</taxon>
        <taxon>indigoferoid/millettioid clade</taxon>
        <taxon>Phaseoleae</taxon>
        <taxon>Flemingia</taxon>
    </lineage>
</organism>
<gene>
    <name evidence="11" type="ORF">Fmac_026400</name>
</gene>
<dbReference type="PROSITE" id="PS01361">
    <property type="entry name" value="ZF_DOF_1"/>
    <property type="match status" value="1"/>
</dbReference>
<evidence type="ECO:0000313" key="12">
    <source>
        <dbReference type="Proteomes" id="UP001603857"/>
    </source>
</evidence>
<name>A0ABD1LEV3_9FABA</name>
<feature type="compositionally biased region" description="Basic and acidic residues" evidence="9">
    <location>
        <begin position="88"/>
        <end position="97"/>
    </location>
</feature>
<feature type="region of interest" description="Disordered" evidence="9">
    <location>
        <begin position="327"/>
        <end position="374"/>
    </location>
</feature>
<evidence type="ECO:0000256" key="1">
    <source>
        <dbReference type="ARBA" id="ARBA00022723"/>
    </source>
</evidence>
<sequence length="443" mass="48160">MHANGDPAIRLFGQKIPLTPDSDKQQSCQHQGDKDAGVKNVTKEELEADQPLCAEEPKNSGTFIGNSKTPSTKSEGDKTENEEESNEEEKTLKKPDKALPCPRCNSMDTKFCYYNNYNINQPRYFCKACQRYWTAGGTMRNVPVGAGRRKSKNSTSSYRHITISEALEATRIDASDGTHHPSLQSKGEVLSFGVDAPVCDSMASSLNLGERSALSGTRNGFQHGFQDQVPSKEKGDDSSTSSSVAVSSSMGENNNSTFQQQPLLQNYGFHPQLPCISGFSWPYGYSPVSSPALHSSGFPLSVYPANFLNCGMPVGNWNVPWFSSHSSASKPSSSSSGPNSPTLGKHSRDSDMIRQDSLRKEEAPKPKNGSVLVPKTLRIGDPVEAAKSSIWETLGIKNESLSGGSMFNAFQPKNDEKNQVEVSPVLMANPAALSRSLNFRENS</sequence>
<comment type="subcellular location">
    <subcellularLocation>
        <location evidence="8">Nucleus</location>
    </subcellularLocation>
</comment>
<dbReference type="Pfam" id="PF02701">
    <property type="entry name" value="Zn_ribbon_Dof"/>
    <property type="match status" value="1"/>
</dbReference>
<keyword evidence="3" id="KW-0862">Zinc</keyword>
<dbReference type="EMBL" id="JBGMDY010000009">
    <property type="protein sequence ID" value="KAL2322021.1"/>
    <property type="molecule type" value="Genomic_DNA"/>
</dbReference>
<feature type="compositionally biased region" description="Low complexity" evidence="9">
    <location>
        <begin position="327"/>
        <end position="341"/>
    </location>
</feature>
<dbReference type="PANTHER" id="PTHR31089">
    <property type="entry name" value="CYCLIC DOF FACTOR 2"/>
    <property type="match status" value="1"/>
</dbReference>
<feature type="compositionally biased region" description="Basic and acidic residues" evidence="9">
    <location>
        <begin position="31"/>
        <end position="45"/>
    </location>
</feature>
<feature type="region of interest" description="Disordered" evidence="9">
    <location>
        <begin position="217"/>
        <end position="257"/>
    </location>
</feature>
<dbReference type="GO" id="GO:0008270">
    <property type="term" value="F:zinc ion binding"/>
    <property type="evidence" value="ECO:0007669"/>
    <property type="project" value="UniProtKB-KW"/>
</dbReference>
<evidence type="ECO:0000256" key="5">
    <source>
        <dbReference type="ARBA" id="ARBA00023125"/>
    </source>
</evidence>
<keyword evidence="2 8" id="KW-0863">Zinc-finger</keyword>
<dbReference type="Proteomes" id="UP001603857">
    <property type="component" value="Unassembled WGS sequence"/>
</dbReference>
<dbReference type="InterPro" id="IPR045174">
    <property type="entry name" value="Dof"/>
</dbReference>
<dbReference type="PROSITE" id="PS50884">
    <property type="entry name" value="ZF_DOF_2"/>
    <property type="match status" value="1"/>
</dbReference>
<evidence type="ECO:0000256" key="6">
    <source>
        <dbReference type="ARBA" id="ARBA00023163"/>
    </source>
</evidence>
<evidence type="ECO:0000256" key="2">
    <source>
        <dbReference type="ARBA" id="ARBA00022771"/>
    </source>
</evidence>
<keyword evidence="7 8" id="KW-0539">Nucleus</keyword>
<feature type="compositionally biased region" description="Low complexity" evidence="9">
    <location>
        <begin position="238"/>
        <end position="249"/>
    </location>
</feature>
<protein>
    <recommendedName>
        <fullName evidence="10">Dof-type domain-containing protein</fullName>
    </recommendedName>
</protein>
<dbReference type="PANTHER" id="PTHR31089:SF1">
    <property type="entry name" value="CYCLIC DOF FACTOR 3"/>
    <property type="match status" value="1"/>
</dbReference>
<feature type="compositionally biased region" description="Basic and acidic residues" evidence="9">
    <location>
        <begin position="346"/>
        <end position="365"/>
    </location>
</feature>
<keyword evidence="4" id="KW-0805">Transcription regulation</keyword>
<feature type="compositionally biased region" description="Polar residues" evidence="9">
    <location>
        <begin position="59"/>
        <end position="72"/>
    </location>
</feature>